<evidence type="ECO:0000313" key="3">
    <source>
        <dbReference type="EMBL" id="GIQ64006.1"/>
    </source>
</evidence>
<comment type="caution">
    <text evidence="3">The sequence shown here is derived from an EMBL/GenBank/DDBJ whole genome shotgun (WGS) entry which is preliminary data.</text>
</comment>
<reference evidence="3 4" key="1">
    <citation type="submission" date="2021-04" db="EMBL/GenBank/DDBJ databases">
        <title>Draft genome sequence of Paenibacillus cisolokensis, LC2-13A.</title>
        <authorList>
            <person name="Uke A."/>
            <person name="Chhe C."/>
            <person name="Baramee S."/>
            <person name="Kosugi A."/>
        </authorList>
    </citation>
    <scope>NUCLEOTIDE SEQUENCE [LARGE SCALE GENOMIC DNA]</scope>
    <source>
        <strain evidence="3 4">LC2-13A</strain>
    </source>
</reference>
<sequence length="846" mass="89898">MKMTVIHQEMITAGAERIDYVWESTRSGKPVKANVHVIRVDLTHPYVRLDAISGSGGTVGKLSSVMNMAKAAGAVGGINADFFVTGTEGSPMGAQVTQGQLVSSPMKLNGMYMFGITKDRKPVIDMYTFEGSITAADGSSFPLAGINNSTYRTEPDNGYSHANTIYMYTSAWAGNERPKNAAYATPTEVLVRGGIVEQISEGKAIGGAPPADGYILRSHGKAAQFIRDHVRIGEQLQADYRLISRTSGQPVDPASFDMMVGGHTILVDQGKPASFSRSISGISGATDRSRSAVGYSKDGRHVFLVTVEEYGSSQGMTLAELQQALVQLGVWKGVNLDGGGSTTMVERPLGETGLRLAHPTEYGDTQRSVANGIGVFTTAPQGQLRGIAVSGPSVAFIGQQVSFSLKGYDTYFNPIDPGNVTPSWSIDKPIGSLKNGVFTPTKPGQAVITAKSGAASGKHTVEVIGQDQIAEMKIGTSGGTLAAGAKISVPVTVKLRDGRQYTVPPESIDWQFIGFTANRQQDNLVIGKVSAGAKNGYAIARYDGFSALLTLSAGGASADFENFEKVAYPITFQSTSGVTGTVKVVSGLPGRESSKALQLTYDFTNGKGTRAAYAVLNGSGVTIAGAPTALSADVYGDGSLNWLRAEFIDANGKAHLVDLKKTIDWTGWQEVRADLTGYGMAHPVKLKRIYVVSLEEGRDERAESGQIAIDNIKVQLPSSIQDPGRPVIKMTLGSKTATVDGKPVSIGAAPFAEKGVTYLPLRFVADAMGGTVNWNQKEKRVTVLRGDKLLEMVVGSKEFLLNGVRKTGAVEPMVRSGYTLVPIRLVSEQLGLEVKWDQKTKQITVQ</sequence>
<dbReference type="Pfam" id="PF07833">
    <property type="entry name" value="Cu_amine_oxidN1"/>
    <property type="match status" value="1"/>
</dbReference>
<keyword evidence="4" id="KW-1185">Reference proteome</keyword>
<organism evidence="3 4">
    <name type="scientific">Paenibacillus cisolokensis</name>
    <dbReference type="NCBI Taxonomy" id="1658519"/>
    <lineage>
        <taxon>Bacteria</taxon>
        <taxon>Bacillati</taxon>
        <taxon>Bacillota</taxon>
        <taxon>Bacilli</taxon>
        <taxon>Bacillales</taxon>
        <taxon>Paenibacillaceae</taxon>
        <taxon>Paenibacillus</taxon>
    </lineage>
</organism>
<dbReference type="PANTHER" id="PTHR40446:SF2">
    <property type="entry name" value="N-ACETYLGLUCOSAMINE-1-PHOSPHODIESTER ALPHA-N-ACETYLGLUCOSAMINIDASE"/>
    <property type="match status" value="1"/>
</dbReference>
<dbReference type="Proteomes" id="UP000680304">
    <property type="component" value="Unassembled WGS sequence"/>
</dbReference>
<dbReference type="InterPro" id="IPR036582">
    <property type="entry name" value="Mao_N_sf"/>
</dbReference>
<evidence type="ECO:0000259" key="1">
    <source>
        <dbReference type="Pfam" id="PF07833"/>
    </source>
</evidence>
<accession>A0ABQ4N7X6</accession>
<gene>
    <name evidence="3" type="ORF">PACILC2_25740</name>
</gene>
<dbReference type="RefSeq" id="WP_213528948.1">
    <property type="nucleotide sequence ID" value="NZ_BOVJ01000077.1"/>
</dbReference>
<proteinExistence type="predicted"/>
<feature type="domain" description="Copper amine oxidase-like N-terminal" evidence="1">
    <location>
        <begin position="738"/>
        <end position="844"/>
    </location>
</feature>
<dbReference type="InterPro" id="IPR018711">
    <property type="entry name" value="NAGPA"/>
</dbReference>
<evidence type="ECO:0008006" key="5">
    <source>
        <dbReference type="Google" id="ProtNLM"/>
    </source>
</evidence>
<evidence type="ECO:0000313" key="4">
    <source>
        <dbReference type="Proteomes" id="UP000680304"/>
    </source>
</evidence>
<dbReference type="InterPro" id="IPR012854">
    <property type="entry name" value="Cu_amine_oxidase-like_N"/>
</dbReference>
<dbReference type="Gene3D" id="3.30.457.10">
    <property type="entry name" value="Copper amine oxidase-like, N-terminal domain"/>
    <property type="match status" value="2"/>
</dbReference>
<name>A0ABQ4N7X6_9BACL</name>
<dbReference type="SUPFAM" id="SSF55383">
    <property type="entry name" value="Copper amine oxidase, domain N"/>
    <property type="match status" value="1"/>
</dbReference>
<dbReference type="Pfam" id="PF09992">
    <property type="entry name" value="NAGPA"/>
    <property type="match status" value="1"/>
</dbReference>
<feature type="domain" description="Phosphodiester glycosidase" evidence="2">
    <location>
        <begin position="188"/>
        <end position="376"/>
    </location>
</feature>
<dbReference type="EMBL" id="BOVJ01000077">
    <property type="protein sequence ID" value="GIQ64006.1"/>
    <property type="molecule type" value="Genomic_DNA"/>
</dbReference>
<protein>
    <recommendedName>
        <fullName evidence="5">Copper amine oxidase</fullName>
    </recommendedName>
</protein>
<evidence type="ECO:0000259" key="2">
    <source>
        <dbReference type="Pfam" id="PF09992"/>
    </source>
</evidence>
<dbReference type="PANTHER" id="PTHR40446">
    <property type="entry name" value="N-ACETYLGLUCOSAMINE-1-PHOSPHODIESTER ALPHA-N-ACETYLGLUCOSAMINIDASE"/>
    <property type="match status" value="1"/>
</dbReference>